<name>A0A2U8WIC7_9HYPH</name>
<evidence type="ECO:0000256" key="1">
    <source>
        <dbReference type="ARBA" id="ARBA00023015"/>
    </source>
</evidence>
<keyword evidence="3" id="KW-0804">Transcription</keyword>
<dbReference type="GO" id="GO:0005829">
    <property type="term" value="C:cytosol"/>
    <property type="evidence" value="ECO:0007669"/>
    <property type="project" value="TreeGrafter"/>
</dbReference>
<dbReference type="Gene3D" id="2.60.120.10">
    <property type="entry name" value="Jelly Rolls"/>
    <property type="match status" value="1"/>
</dbReference>
<feature type="region of interest" description="Disordered" evidence="4">
    <location>
        <begin position="49"/>
        <end position="82"/>
    </location>
</feature>
<evidence type="ECO:0000256" key="3">
    <source>
        <dbReference type="ARBA" id="ARBA00023163"/>
    </source>
</evidence>
<dbReference type="InterPro" id="IPR036390">
    <property type="entry name" value="WH_DNA-bd_sf"/>
</dbReference>
<dbReference type="SUPFAM" id="SSF46785">
    <property type="entry name" value="Winged helix' DNA-binding domain"/>
    <property type="match status" value="1"/>
</dbReference>
<evidence type="ECO:0000256" key="4">
    <source>
        <dbReference type="SAM" id="MobiDB-lite"/>
    </source>
</evidence>
<dbReference type="InterPro" id="IPR050397">
    <property type="entry name" value="Env_Response_Regulators"/>
</dbReference>
<accession>A0A2U8WIC7</accession>
<reference evidence="6 7" key="1">
    <citation type="submission" date="2018-05" db="EMBL/GenBank/DDBJ databases">
        <title>Complete Genome Sequence of Methylobacterium sp. 17Sr1-28.</title>
        <authorList>
            <person name="Srinivasan S."/>
        </authorList>
    </citation>
    <scope>NUCLEOTIDE SEQUENCE [LARGE SCALE GENOMIC DNA]</scope>
    <source>
        <strain evidence="6 7">17Sr1-28</strain>
    </source>
</reference>
<dbReference type="Pfam" id="PF13545">
    <property type="entry name" value="HTH_Crp_2"/>
    <property type="match status" value="1"/>
</dbReference>
<keyword evidence="7" id="KW-1185">Reference proteome</keyword>
<dbReference type="EMBL" id="CP029553">
    <property type="protein sequence ID" value="AWN45160.1"/>
    <property type="molecule type" value="Genomic_DNA"/>
</dbReference>
<evidence type="ECO:0000313" key="7">
    <source>
        <dbReference type="Proteomes" id="UP000245444"/>
    </source>
</evidence>
<dbReference type="OrthoDB" id="7506088at2"/>
<organism evidence="6 7">
    <name type="scientific">Methylobacterium terrae</name>
    <dbReference type="NCBI Taxonomy" id="2202827"/>
    <lineage>
        <taxon>Bacteria</taxon>
        <taxon>Pseudomonadati</taxon>
        <taxon>Pseudomonadota</taxon>
        <taxon>Alphaproteobacteria</taxon>
        <taxon>Hyphomicrobiales</taxon>
        <taxon>Methylobacteriaceae</taxon>
        <taxon>Methylobacterium</taxon>
    </lineage>
</organism>
<proteinExistence type="predicted"/>
<keyword evidence="2" id="KW-0238">DNA-binding</keyword>
<protein>
    <submittedName>
        <fullName evidence="6">Crp/Fnr family transcriptional regulator</fullName>
    </submittedName>
</protein>
<feature type="region of interest" description="Disordered" evidence="4">
    <location>
        <begin position="1"/>
        <end position="32"/>
    </location>
</feature>
<dbReference type="GO" id="GO:0003700">
    <property type="term" value="F:DNA-binding transcription factor activity"/>
    <property type="evidence" value="ECO:0007669"/>
    <property type="project" value="TreeGrafter"/>
</dbReference>
<sequence>MDSADRDRPESFAQCSKLDRRETAVSLDQGRARRERVVGRCEGPPAIVASSDGAALRPDRAADSRFPETTTLNAPDEPRSPEAGLFEGNLLLEALDTGDRALLAPYLERGQRTRGTVLFRAGEDVSHVTFPLSQTTVTLVSRMRDGRMVETATVGHEGAIGGVVSHGYLPAFSEAIVQVSGGVLRLDAERLTRARAASPTLRDLFVRYADCLLAQVLQSVACNAVHPIEERCLRWLLTFQDRLGTPVLPVTQEMLAEMLGVRRTYLTGVIGALQRRGLISVRRGQITILDRAAAEHSACECYGKVRHHFRSVLGAVYSETGGIVAVDPTQRHE</sequence>
<dbReference type="Proteomes" id="UP000245444">
    <property type="component" value="Chromosome"/>
</dbReference>
<dbReference type="PROSITE" id="PS51063">
    <property type="entry name" value="HTH_CRP_2"/>
    <property type="match status" value="1"/>
</dbReference>
<dbReference type="InterPro" id="IPR012318">
    <property type="entry name" value="HTH_CRP"/>
</dbReference>
<dbReference type="SUPFAM" id="SSF51206">
    <property type="entry name" value="cAMP-binding domain-like"/>
    <property type="match status" value="1"/>
</dbReference>
<dbReference type="PANTHER" id="PTHR24567">
    <property type="entry name" value="CRP FAMILY TRANSCRIPTIONAL REGULATORY PROTEIN"/>
    <property type="match status" value="1"/>
</dbReference>
<feature type="compositionally biased region" description="Basic and acidic residues" evidence="4">
    <location>
        <begin position="1"/>
        <end position="10"/>
    </location>
</feature>
<evidence type="ECO:0000259" key="5">
    <source>
        <dbReference type="PROSITE" id="PS51063"/>
    </source>
</evidence>
<dbReference type="AlphaFoldDB" id="A0A2U8WIC7"/>
<gene>
    <name evidence="6" type="ORF">DK419_01470</name>
</gene>
<feature type="domain" description="HTH crp-type" evidence="5">
    <location>
        <begin position="226"/>
        <end position="292"/>
    </location>
</feature>
<dbReference type="GO" id="GO:0003677">
    <property type="term" value="F:DNA binding"/>
    <property type="evidence" value="ECO:0007669"/>
    <property type="project" value="UniProtKB-KW"/>
</dbReference>
<keyword evidence="1" id="KW-0805">Transcription regulation</keyword>
<dbReference type="InterPro" id="IPR018490">
    <property type="entry name" value="cNMP-bd_dom_sf"/>
</dbReference>
<evidence type="ECO:0000313" key="6">
    <source>
        <dbReference type="EMBL" id="AWN45160.1"/>
    </source>
</evidence>
<dbReference type="InterPro" id="IPR014710">
    <property type="entry name" value="RmlC-like_jellyroll"/>
</dbReference>
<dbReference type="KEGG" id="mtea:DK419_01470"/>
<evidence type="ECO:0000256" key="2">
    <source>
        <dbReference type="ARBA" id="ARBA00023125"/>
    </source>
</evidence>
<dbReference type="PANTHER" id="PTHR24567:SF74">
    <property type="entry name" value="HTH-TYPE TRANSCRIPTIONAL REGULATOR ARCR"/>
    <property type="match status" value="1"/>
</dbReference>
<dbReference type="SMART" id="SM00419">
    <property type="entry name" value="HTH_CRP"/>
    <property type="match status" value="1"/>
</dbReference>
<feature type="compositionally biased region" description="Basic and acidic residues" evidence="4">
    <location>
        <begin position="57"/>
        <end position="66"/>
    </location>
</feature>